<dbReference type="STRING" id="1223515.B842_04465"/>
<evidence type="ECO:0000313" key="1">
    <source>
        <dbReference type="EMBL" id="AJE32746.1"/>
    </source>
</evidence>
<dbReference type="Proteomes" id="UP000031524">
    <property type="component" value="Chromosome"/>
</dbReference>
<dbReference type="OrthoDB" id="4990393at2"/>
<dbReference type="EMBL" id="CP005286">
    <property type="protein sequence ID" value="AJE32746.1"/>
    <property type="molecule type" value="Genomic_DNA"/>
</dbReference>
<accession>A0A0B5D247</accession>
<gene>
    <name evidence="1" type="ORF">B842_04465</name>
</gene>
<evidence type="ECO:0000313" key="2">
    <source>
        <dbReference type="Proteomes" id="UP000031524"/>
    </source>
</evidence>
<dbReference type="KEGG" id="chm:B842_04465"/>
<dbReference type="RefSeq" id="WP_052437742.1">
    <property type="nucleotide sequence ID" value="NZ_BCSU01000018.1"/>
</dbReference>
<name>A0A0B5D247_9CORY</name>
<dbReference type="AlphaFoldDB" id="A0A0B5D247"/>
<dbReference type="HOGENOM" id="CLU_1701321_0_0_11"/>
<keyword evidence="2" id="KW-1185">Reference proteome</keyword>
<dbReference type="Gene3D" id="2.40.128.270">
    <property type="match status" value="1"/>
</dbReference>
<sequence length="144" mass="14982">MSRRIVTSVLAVALLGAVGGVAPVATASSLPDLRGLSSVLNPGAPSGPVGEWGSPLPRQPRITVHADGTLGGNDGCNTFGTTWRESGDNSIIIETDEWISTQIYCGWEWFPAARSATINGPVMTVFDGDGERIGELFRLGAGLS</sequence>
<reference evidence="1 2" key="1">
    <citation type="submission" date="2013-04" db="EMBL/GenBank/DDBJ databases">
        <title>Complete genome sequence of Corynebacterium humireducens DSM 45392(T), isolated from a wastewater-fed microbial fuel cell.</title>
        <authorList>
            <person name="Ruckert C."/>
            <person name="Albersmeier A."/>
            <person name="Kalinowski J."/>
        </authorList>
    </citation>
    <scope>NUCLEOTIDE SEQUENCE [LARGE SCALE GENOMIC DNA]</scope>
    <source>
        <strain evidence="2">MFC-5</strain>
    </source>
</reference>
<protein>
    <submittedName>
        <fullName evidence="1">Uncharacterized protein</fullName>
    </submittedName>
</protein>
<organism evidence="1 2">
    <name type="scientific">Corynebacterium humireducens NBRC 106098 = DSM 45392</name>
    <dbReference type="NCBI Taxonomy" id="1223515"/>
    <lineage>
        <taxon>Bacteria</taxon>
        <taxon>Bacillati</taxon>
        <taxon>Actinomycetota</taxon>
        <taxon>Actinomycetes</taxon>
        <taxon>Mycobacteriales</taxon>
        <taxon>Corynebacteriaceae</taxon>
        <taxon>Corynebacterium</taxon>
    </lineage>
</organism>
<dbReference type="InterPro" id="IPR038670">
    <property type="entry name" value="HslJ-like_sf"/>
</dbReference>
<proteinExistence type="predicted"/>